<dbReference type="EMBL" id="FR824067">
    <property type="protein sequence ID" value="CCA16529.1"/>
    <property type="molecule type" value="Genomic_DNA"/>
</dbReference>
<reference evidence="2" key="1">
    <citation type="journal article" date="2011" name="PLoS Biol.">
        <title>Gene gain and loss during evolution of obligate parasitism in the white rust pathogen of Arabidopsis thaliana.</title>
        <authorList>
            <person name="Kemen E."/>
            <person name="Gardiner A."/>
            <person name="Schultz-Larsen T."/>
            <person name="Kemen A.C."/>
            <person name="Balmuth A.L."/>
            <person name="Robert-Seilaniantz A."/>
            <person name="Bailey K."/>
            <person name="Holub E."/>
            <person name="Studholme D.J."/>
            <person name="Maclean D."/>
            <person name="Jones J.D."/>
        </authorList>
    </citation>
    <scope>NUCLEOTIDE SEQUENCE</scope>
</reference>
<accession>F0W5Y8</accession>
<gene>
    <name evidence="2" type="primary">AlNc14C22G2296</name>
    <name evidence="2" type="ORF">ALNC14_026720</name>
</gene>
<protein>
    <submittedName>
        <fullName evidence="2">AlNc14C22G2296 protein</fullName>
    </submittedName>
</protein>
<sequence>MREDTSRLWNADGSVHSQEKGTTDQLYTMEQLPCLAVTAANFICLLLRDQGTKAISLHEISVRLLCAKTIKVRKEEDRNQVDVNRRIYDVVSVLATFNVVKISLDPSQKHTKGNRFGDKHLLRKHVMFNYALFNDQRQIKIADYSAKQLRNHLNEEKHDRLPKQLFKTTYSHRTVKWHNDFDRPASSLWEFDSTKQRYTAYGCNRFDAKRTLSAALAYPKNQTHTLLTRSPWLRKRYRRMKNTVSSSDLCPLPSVSPEIEEEAWWSESLKPLLFFGDVTIEGKLPRNTSNMSTHKKEIWGSDAFINGISRRKKQATRRLFDLYCHEVLDEPSDENTTQDWLKWLG</sequence>
<feature type="region of interest" description="Disordered" evidence="1">
    <location>
        <begin position="1"/>
        <end position="20"/>
    </location>
</feature>
<reference evidence="2" key="2">
    <citation type="submission" date="2011-02" db="EMBL/GenBank/DDBJ databases">
        <authorList>
            <person name="MacLean D."/>
        </authorList>
    </citation>
    <scope>NUCLEOTIDE SEQUENCE</scope>
</reference>
<name>F0W5Y8_9STRA</name>
<organism evidence="2">
    <name type="scientific">Albugo laibachii Nc14</name>
    <dbReference type="NCBI Taxonomy" id="890382"/>
    <lineage>
        <taxon>Eukaryota</taxon>
        <taxon>Sar</taxon>
        <taxon>Stramenopiles</taxon>
        <taxon>Oomycota</taxon>
        <taxon>Peronosporomycetes</taxon>
        <taxon>Albuginales</taxon>
        <taxon>Albuginaceae</taxon>
        <taxon>Albugo</taxon>
    </lineage>
</organism>
<evidence type="ECO:0000313" key="2">
    <source>
        <dbReference type="EMBL" id="CCA16529.1"/>
    </source>
</evidence>
<evidence type="ECO:0000256" key="1">
    <source>
        <dbReference type="SAM" id="MobiDB-lite"/>
    </source>
</evidence>
<proteinExistence type="predicted"/>
<dbReference type="HOGENOM" id="CLU_822531_0_0_1"/>
<dbReference type="AlphaFoldDB" id="F0W5Y8"/>